<evidence type="ECO:0000313" key="2">
    <source>
        <dbReference type="EMBL" id="QJH98286.1"/>
    </source>
</evidence>
<gene>
    <name evidence="1" type="ORF">TM448A02298_0019</name>
    <name evidence="2" type="ORF">TM448B01259_0007</name>
</gene>
<protein>
    <submittedName>
        <fullName evidence="1">Uncharacterized protein</fullName>
    </submittedName>
</protein>
<name>A0A6H1ZWZ6_9ZZZZ</name>
<evidence type="ECO:0000313" key="1">
    <source>
        <dbReference type="EMBL" id="QJA51795.1"/>
    </source>
</evidence>
<dbReference type="EMBL" id="MT144725">
    <property type="protein sequence ID" value="QJH98286.1"/>
    <property type="molecule type" value="Genomic_DNA"/>
</dbReference>
<proteinExistence type="predicted"/>
<dbReference type="AlphaFoldDB" id="A0A6H1ZWZ6"/>
<accession>A0A6H1ZWZ6</accession>
<sequence>MYMLLKLLEKIISTISPQLREFIKETLTKMEAKAKETDNPLDDVLVLVLRILFGM</sequence>
<reference evidence="1" key="1">
    <citation type="submission" date="2020-03" db="EMBL/GenBank/DDBJ databases">
        <title>The deep terrestrial virosphere.</title>
        <authorList>
            <person name="Holmfeldt K."/>
            <person name="Nilsson E."/>
            <person name="Simone D."/>
            <person name="Lopez-Fernandez M."/>
            <person name="Wu X."/>
            <person name="de Brujin I."/>
            <person name="Lundin D."/>
            <person name="Andersson A."/>
            <person name="Bertilsson S."/>
            <person name="Dopson M."/>
        </authorList>
    </citation>
    <scope>NUCLEOTIDE SEQUENCE</scope>
    <source>
        <strain evidence="1">TM448A02298</strain>
        <strain evidence="2">TM448B01259</strain>
    </source>
</reference>
<organism evidence="1">
    <name type="scientific">viral metagenome</name>
    <dbReference type="NCBI Taxonomy" id="1070528"/>
    <lineage>
        <taxon>unclassified sequences</taxon>
        <taxon>metagenomes</taxon>
        <taxon>organismal metagenomes</taxon>
    </lineage>
</organism>
<dbReference type="EMBL" id="MT144288">
    <property type="protein sequence ID" value="QJA51795.1"/>
    <property type="molecule type" value="Genomic_DNA"/>
</dbReference>